<protein>
    <recommendedName>
        <fullName evidence="2">Pyridoxal phosphate homeostasis protein</fullName>
        <shortName evidence="2">PLP homeostasis protein</shortName>
    </recommendedName>
</protein>
<dbReference type="Gene3D" id="3.20.20.10">
    <property type="entry name" value="Alanine racemase"/>
    <property type="match status" value="1"/>
</dbReference>
<evidence type="ECO:0000259" key="5">
    <source>
        <dbReference type="Pfam" id="PF01168"/>
    </source>
</evidence>
<dbReference type="InterPro" id="IPR011078">
    <property type="entry name" value="PyrdxlP_homeostasis"/>
</dbReference>
<dbReference type="PANTHER" id="PTHR10146:SF14">
    <property type="entry name" value="PYRIDOXAL PHOSPHATE HOMEOSTASIS PROTEIN"/>
    <property type="match status" value="1"/>
</dbReference>
<dbReference type="AlphaFoldDB" id="A0A6N7XSL5"/>
<organism evidence="6 7">
    <name type="scientific">Olsenella porci</name>
    <dbReference type="NCBI Taxonomy" id="2652279"/>
    <lineage>
        <taxon>Bacteria</taxon>
        <taxon>Bacillati</taxon>
        <taxon>Actinomycetota</taxon>
        <taxon>Coriobacteriia</taxon>
        <taxon>Coriobacteriales</taxon>
        <taxon>Atopobiaceae</taxon>
        <taxon>Olsenella</taxon>
    </lineage>
</organism>
<gene>
    <name evidence="6" type="ORF">FYJ68_08275</name>
</gene>
<comment type="caution">
    <text evidence="6">The sequence shown here is derived from an EMBL/GenBank/DDBJ whole genome shotgun (WGS) entry which is preliminary data.</text>
</comment>
<comment type="function">
    <text evidence="2">Pyridoxal 5'-phosphate (PLP)-binding protein, which is involved in PLP homeostasis.</text>
</comment>
<dbReference type="HAMAP" id="MF_02087">
    <property type="entry name" value="PLP_homeostasis"/>
    <property type="match status" value="1"/>
</dbReference>
<dbReference type="SUPFAM" id="SSF51419">
    <property type="entry name" value="PLP-binding barrel"/>
    <property type="match status" value="1"/>
</dbReference>
<evidence type="ECO:0000256" key="4">
    <source>
        <dbReference type="SAM" id="MobiDB-lite"/>
    </source>
</evidence>
<evidence type="ECO:0000256" key="3">
    <source>
        <dbReference type="RuleBase" id="RU004514"/>
    </source>
</evidence>
<evidence type="ECO:0000256" key="2">
    <source>
        <dbReference type="HAMAP-Rule" id="MF_02087"/>
    </source>
</evidence>
<dbReference type="CDD" id="cd00635">
    <property type="entry name" value="PLPDE_III_YBL036c_like"/>
    <property type="match status" value="1"/>
</dbReference>
<feature type="domain" description="Alanine racemase N-terminal" evidence="5">
    <location>
        <begin position="78"/>
        <end position="276"/>
    </location>
</feature>
<sequence length="284" mass="31262">MRRPSRGRLAPPPSGTEASPRRRRGTTERVARAERAGRATRVDESEQKRYLAFLGERRAQILERMAGACERAGRDTGEVTLLAVSKTVDVGSVALAWQAGYRAFGENRPQELRRKLEGLSSHPEMDGVRFDMIGNLQTNKINMVVGNVTLIHSISSMHLADAVSSRSQTHGVTSRVLLEVNVSGEESKSGLTPDEARQGLEHVLCLPGLDLQGLMTMAPRNEPDVARRTFSGLRELRDELATRSGRELPILSCGMSDDFQIAIEEGSTLVRLGRTVFDPGYELK</sequence>
<dbReference type="InterPro" id="IPR029066">
    <property type="entry name" value="PLP-binding_barrel"/>
</dbReference>
<dbReference type="GO" id="GO:0030170">
    <property type="term" value="F:pyridoxal phosphate binding"/>
    <property type="evidence" value="ECO:0007669"/>
    <property type="project" value="UniProtKB-UniRule"/>
</dbReference>
<dbReference type="InterPro" id="IPR001608">
    <property type="entry name" value="Ala_racemase_N"/>
</dbReference>
<accession>A0A6N7XSL5</accession>
<evidence type="ECO:0000256" key="1">
    <source>
        <dbReference type="ARBA" id="ARBA00022898"/>
    </source>
</evidence>
<dbReference type="Proteomes" id="UP000469325">
    <property type="component" value="Unassembled WGS sequence"/>
</dbReference>
<dbReference type="Pfam" id="PF01168">
    <property type="entry name" value="Ala_racemase_N"/>
    <property type="match status" value="1"/>
</dbReference>
<dbReference type="EMBL" id="VUNC01000006">
    <property type="protein sequence ID" value="MST73105.1"/>
    <property type="molecule type" value="Genomic_DNA"/>
</dbReference>
<feature type="compositionally biased region" description="Basic and acidic residues" evidence="4">
    <location>
        <begin position="25"/>
        <end position="41"/>
    </location>
</feature>
<proteinExistence type="inferred from homology"/>
<evidence type="ECO:0000313" key="7">
    <source>
        <dbReference type="Proteomes" id="UP000469325"/>
    </source>
</evidence>
<reference evidence="6 7" key="1">
    <citation type="submission" date="2019-08" db="EMBL/GenBank/DDBJ databases">
        <title>In-depth cultivation of the pig gut microbiome towards novel bacterial diversity and tailored functional studies.</title>
        <authorList>
            <person name="Wylensek D."/>
            <person name="Hitch T.C.A."/>
            <person name="Clavel T."/>
        </authorList>
    </citation>
    <scope>NUCLEOTIDE SEQUENCE [LARGE SCALE GENOMIC DNA]</scope>
    <source>
        <strain evidence="6 7">CA-Schmier-601-WT-1</strain>
    </source>
</reference>
<keyword evidence="7" id="KW-1185">Reference proteome</keyword>
<keyword evidence="1 2" id="KW-0663">Pyridoxal phosphate</keyword>
<dbReference type="PANTHER" id="PTHR10146">
    <property type="entry name" value="PROLINE SYNTHETASE CO-TRANSCRIBED BACTERIAL HOMOLOG PROTEIN"/>
    <property type="match status" value="1"/>
</dbReference>
<evidence type="ECO:0000313" key="6">
    <source>
        <dbReference type="EMBL" id="MST73105.1"/>
    </source>
</evidence>
<feature type="modified residue" description="N6-(pyridoxal phosphate)lysine" evidence="2">
    <location>
        <position position="86"/>
    </location>
</feature>
<comment type="similarity">
    <text evidence="2 3">Belongs to the pyridoxal phosphate-binding protein YggS/PROSC family.</text>
</comment>
<name>A0A6N7XSL5_9ACTN</name>
<dbReference type="NCBIfam" id="TIGR00044">
    <property type="entry name" value="YggS family pyridoxal phosphate-dependent enzyme"/>
    <property type="match status" value="1"/>
</dbReference>
<feature type="region of interest" description="Disordered" evidence="4">
    <location>
        <begin position="1"/>
        <end position="41"/>
    </location>
</feature>